<dbReference type="SUPFAM" id="SSF51126">
    <property type="entry name" value="Pectin lyase-like"/>
    <property type="match status" value="1"/>
</dbReference>
<comment type="caution">
    <text evidence="1">The sequence shown here is derived from an EMBL/GenBank/DDBJ whole genome shotgun (WGS) entry which is preliminary data.</text>
</comment>
<dbReference type="RefSeq" id="WP_010367859.1">
    <property type="nucleotide sequence ID" value="NZ_AHBZ03000021.1"/>
</dbReference>
<proteinExistence type="predicted"/>
<evidence type="ECO:0000313" key="1">
    <source>
        <dbReference type="EMBL" id="KAF7770045.1"/>
    </source>
</evidence>
<dbReference type="AlphaFoldDB" id="A0AAD4AI81"/>
<sequence>MATNTELLAQVVQTNTALTNTIETELDKWQGERAESKAHMQQAVNTVVNNDVRLFIDGIKGDDVNDGLSVDRPLKTIDKALNMCKKNKGCRLYFEAGQTYTITKVHYIGCRYLGFYTRLDSIAKKPNFPTDDASVFKENYATIENQVLIDQNESFVSNKLAVSGIRPVPTSPLTINFDKVYLFTPVLPNEWRPSIWTGLILRMDFTSSINISSVSCYWDLGTPLVKLASGRSCGDFSSYMTRCNLNRLITDGPYDKAVFSTSNQPAKCAISGIYTRDTSENIGSIRKYFVHGQYPSSDPELPMNNLISNFNNRRSSF</sequence>
<accession>A0AAD4AI81</accession>
<reference evidence="1" key="2">
    <citation type="submission" date="2015-03" db="EMBL/GenBank/DDBJ databases">
        <title>Genome sequence of Pseudoalteromonas citrea.</title>
        <authorList>
            <person name="Xie B.-B."/>
            <person name="Rong J.-C."/>
            <person name="Qin Q.-L."/>
            <person name="Zhang Y.-Z."/>
        </authorList>
    </citation>
    <scope>NUCLEOTIDE SEQUENCE</scope>
    <source>
        <strain evidence="1">DSM 8771</strain>
    </source>
</reference>
<organism evidence="1 2">
    <name type="scientific">Pseudoalteromonas citrea</name>
    <dbReference type="NCBI Taxonomy" id="43655"/>
    <lineage>
        <taxon>Bacteria</taxon>
        <taxon>Pseudomonadati</taxon>
        <taxon>Pseudomonadota</taxon>
        <taxon>Gammaproteobacteria</taxon>
        <taxon>Alteromonadales</taxon>
        <taxon>Pseudoalteromonadaceae</taxon>
        <taxon>Pseudoalteromonas</taxon>
    </lineage>
</organism>
<reference evidence="1" key="1">
    <citation type="journal article" date="2012" name="J. Bacteriol.">
        <title>Genome sequences of type strains of seven species of the marine bacterium Pseudoalteromonas.</title>
        <authorList>
            <person name="Xie B.B."/>
            <person name="Shu Y.L."/>
            <person name="Qin Q.L."/>
            <person name="Rong J.C."/>
            <person name="Zhang X.Y."/>
            <person name="Chen X.L."/>
            <person name="Shi M."/>
            <person name="He H.L."/>
            <person name="Zhou B.C."/>
            <person name="Zhang Y.Z."/>
        </authorList>
    </citation>
    <scope>NUCLEOTIDE SEQUENCE</scope>
    <source>
        <strain evidence="1">DSM 8771</strain>
    </source>
</reference>
<evidence type="ECO:0000313" key="2">
    <source>
        <dbReference type="Proteomes" id="UP000016487"/>
    </source>
</evidence>
<dbReference type="EMBL" id="AHBZ03000021">
    <property type="protein sequence ID" value="KAF7770045.1"/>
    <property type="molecule type" value="Genomic_DNA"/>
</dbReference>
<dbReference type="Proteomes" id="UP000016487">
    <property type="component" value="Unassembled WGS sequence"/>
</dbReference>
<gene>
    <name evidence="1" type="ORF">PCIT_a2994</name>
</gene>
<name>A0AAD4AI81_9GAMM</name>
<dbReference type="InterPro" id="IPR011050">
    <property type="entry name" value="Pectin_lyase_fold/virulence"/>
</dbReference>
<protein>
    <submittedName>
        <fullName evidence="1">Uncharacterized protein</fullName>
    </submittedName>
</protein>